<dbReference type="PROSITE" id="PS51269">
    <property type="entry name" value="COMM"/>
    <property type="match status" value="1"/>
</dbReference>
<dbReference type="PANTHER" id="PTHR31159:SF1">
    <property type="entry name" value="COMM DOMAIN-CONTAINING PROTEIN 3"/>
    <property type="match status" value="1"/>
</dbReference>
<reference evidence="5" key="2">
    <citation type="journal article" date="2007" name="PLoS Biol.">
        <title>Survey sequencing and comparative analysis of the elephant shark (Callorhinchus milii) genome.</title>
        <authorList>
            <person name="Venkatesh B."/>
            <person name="Kirkness E.F."/>
            <person name="Loh Y.H."/>
            <person name="Halpern A.L."/>
            <person name="Lee A.P."/>
            <person name="Johnson J."/>
            <person name="Dandona N."/>
            <person name="Viswanathan L.D."/>
            <person name="Tay A."/>
            <person name="Venter J.C."/>
            <person name="Strausberg R.L."/>
            <person name="Brenner S."/>
        </authorList>
    </citation>
    <scope>NUCLEOTIDE SEQUENCE [LARGE SCALE GENOMIC DNA]</scope>
</reference>
<comment type="similarity">
    <text evidence="2">Belongs to the COMM domain-containing protein 3 family.</text>
</comment>
<reference evidence="4" key="5">
    <citation type="submission" date="2025-09" db="UniProtKB">
        <authorList>
            <consortium name="Ensembl"/>
        </authorList>
    </citation>
    <scope>IDENTIFICATION</scope>
</reference>
<sequence>MELPESALAGLQSLAHPARLPHKTFQLLLEAAFHNLLHPQADGTALDHAELGSLDPTLLKQSYAAITTCILEAGKQNADKSTLSTLLEECRFGSERIDTFCTEYQVWDIGRYPSHITDVSWRLEYHIRNNHLHKVNQPSYLLTLKAENGEARSAEDVTFSCSMEQLQDLLGKLKDAAKSMEKASQM</sequence>
<protein>
    <recommendedName>
        <fullName evidence="1">COMM domain-containing protein 3</fullName>
    </recommendedName>
</protein>
<dbReference type="GO" id="GO:0006814">
    <property type="term" value="P:sodium ion transport"/>
    <property type="evidence" value="ECO:0007669"/>
    <property type="project" value="InterPro"/>
</dbReference>
<dbReference type="InterPro" id="IPR017920">
    <property type="entry name" value="COMM"/>
</dbReference>
<dbReference type="GeneTree" id="ENSGT00390000015971"/>
<dbReference type="InterPro" id="IPR037355">
    <property type="entry name" value="COMMD3"/>
</dbReference>
<dbReference type="PANTHER" id="PTHR31159">
    <property type="entry name" value="COMM DOMAIN-CONTAINING PROTEIN 3"/>
    <property type="match status" value="1"/>
</dbReference>
<feature type="domain" description="COMM" evidence="3">
    <location>
        <begin position="115"/>
        <end position="184"/>
    </location>
</feature>
<evidence type="ECO:0000259" key="3">
    <source>
        <dbReference type="PROSITE" id="PS51269"/>
    </source>
</evidence>
<reference evidence="5" key="1">
    <citation type="journal article" date="2006" name="Science">
        <title>Ancient noncoding elements conserved in the human genome.</title>
        <authorList>
            <person name="Venkatesh B."/>
            <person name="Kirkness E.F."/>
            <person name="Loh Y.H."/>
            <person name="Halpern A.L."/>
            <person name="Lee A.P."/>
            <person name="Johnson J."/>
            <person name="Dandona N."/>
            <person name="Viswanathan L.D."/>
            <person name="Tay A."/>
            <person name="Venter J.C."/>
            <person name="Strausberg R.L."/>
            <person name="Brenner S."/>
        </authorList>
    </citation>
    <scope>NUCLEOTIDE SEQUENCE [LARGE SCALE GENOMIC DNA]</scope>
</reference>
<accession>A0A4W3GU84</accession>
<proteinExistence type="inferred from homology"/>
<dbReference type="Pfam" id="PF07258">
    <property type="entry name" value="COMM_domain"/>
    <property type="match status" value="1"/>
</dbReference>
<dbReference type="AlphaFoldDB" id="A0A4W3GU84"/>
<evidence type="ECO:0000256" key="1">
    <source>
        <dbReference type="ARBA" id="ARBA00016548"/>
    </source>
</evidence>
<reference evidence="5" key="3">
    <citation type="journal article" date="2014" name="Nature">
        <title>Elephant shark genome provides unique insights into gnathostome evolution.</title>
        <authorList>
            <consortium name="International Elephant Shark Genome Sequencing Consortium"/>
            <person name="Venkatesh B."/>
            <person name="Lee A.P."/>
            <person name="Ravi V."/>
            <person name="Maurya A.K."/>
            <person name="Lian M.M."/>
            <person name="Swann J.B."/>
            <person name="Ohta Y."/>
            <person name="Flajnik M.F."/>
            <person name="Sutoh Y."/>
            <person name="Kasahara M."/>
            <person name="Hoon S."/>
            <person name="Gangu V."/>
            <person name="Roy S.W."/>
            <person name="Irimia M."/>
            <person name="Korzh V."/>
            <person name="Kondrychyn I."/>
            <person name="Lim Z.W."/>
            <person name="Tay B.H."/>
            <person name="Tohari S."/>
            <person name="Kong K.W."/>
            <person name="Ho S."/>
            <person name="Lorente-Galdos B."/>
            <person name="Quilez J."/>
            <person name="Marques-Bonet T."/>
            <person name="Raney B.J."/>
            <person name="Ingham P.W."/>
            <person name="Tay A."/>
            <person name="Hillier L.W."/>
            <person name="Minx P."/>
            <person name="Boehm T."/>
            <person name="Wilson R.K."/>
            <person name="Brenner S."/>
            <person name="Warren W.C."/>
        </authorList>
    </citation>
    <scope>NUCLEOTIDE SEQUENCE [LARGE SCALE GENOMIC DNA]</scope>
</reference>
<evidence type="ECO:0000313" key="5">
    <source>
        <dbReference type="Proteomes" id="UP000314986"/>
    </source>
</evidence>
<organism evidence="4 5">
    <name type="scientific">Callorhinchus milii</name>
    <name type="common">Ghost shark</name>
    <dbReference type="NCBI Taxonomy" id="7868"/>
    <lineage>
        <taxon>Eukaryota</taxon>
        <taxon>Metazoa</taxon>
        <taxon>Chordata</taxon>
        <taxon>Craniata</taxon>
        <taxon>Vertebrata</taxon>
        <taxon>Chondrichthyes</taxon>
        <taxon>Holocephali</taxon>
        <taxon>Chimaeriformes</taxon>
        <taxon>Callorhinchidae</taxon>
        <taxon>Callorhinchus</taxon>
    </lineage>
</organism>
<keyword evidence="5" id="KW-1185">Reference proteome</keyword>
<dbReference type="Ensembl" id="ENSCMIT00000007339.1">
    <property type="protein sequence ID" value="ENSCMIP00000007116.1"/>
    <property type="gene ID" value="ENSCMIG00000003964.1"/>
</dbReference>
<evidence type="ECO:0000256" key="2">
    <source>
        <dbReference type="ARBA" id="ARBA00093469"/>
    </source>
</evidence>
<reference evidence="4" key="4">
    <citation type="submission" date="2025-08" db="UniProtKB">
        <authorList>
            <consortium name="Ensembl"/>
        </authorList>
    </citation>
    <scope>IDENTIFICATION</scope>
</reference>
<name>A0A4W3GU84_CALMI</name>
<dbReference type="Pfam" id="PF21672">
    <property type="entry name" value="COMM_HN"/>
    <property type="match status" value="1"/>
</dbReference>
<evidence type="ECO:0000313" key="4">
    <source>
        <dbReference type="Ensembl" id="ENSCMIP00000007116.1"/>
    </source>
</evidence>
<dbReference type="Proteomes" id="UP000314986">
    <property type="component" value="Unassembled WGS sequence"/>
</dbReference>
<dbReference type="CDD" id="cd04751">
    <property type="entry name" value="Commd3"/>
    <property type="match status" value="1"/>
</dbReference>